<dbReference type="GO" id="GO:0010309">
    <property type="term" value="F:acireductone dioxygenase [iron(II)-requiring] activity"/>
    <property type="evidence" value="ECO:0007669"/>
    <property type="project" value="InterPro"/>
</dbReference>
<dbReference type="OMA" id="WVRILCE"/>
<proteinExistence type="predicted"/>
<dbReference type="Gene3D" id="2.60.120.10">
    <property type="entry name" value="Jelly Rolls"/>
    <property type="match status" value="1"/>
</dbReference>
<protein>
    <submittedName>
        <fullName evidence="1 3">1,2-dihydroxy-3-keto-5-methylthiopentene dioxygenase</fullName>
    </submittedName>
</protein>
<dbReference type="AlphaFoldDB" id="A0A090KTV4"/>
<dbReference type="Proteomes" id="UP000035682">
    <property type="component" value="Unplaced"/>
</dbReference>
<organism evidence="1">
    <name type="scientific">Strongyloides ratti</name>
    <name type="common">Parasitic roundworm</name>
    <dbReference type="NCBI Taxonomy" id="34506"/>
    <lineage>
        <taxon>Eukaryota</taxon>
        <taxon>Metazoa</taxon>
        <taxon>Ecdysozoa</taxon>
        <taxon>Nematoda</taxon>
        <taxon>Chromadorea</taxon>
        <taxon>Rhabditida</taxon>
        <taxon>Tylenchina</taxon>
        <taxon>Panagrolaimomorpha</taxon>
        <taxon>Strongyloidoidea</taxon>
        <taxon>Strongyloididae</taxon>
        <taxon>Strongyloides</taxon>
    </lineage>
</organism>
<dbReference type="WBParaSite" id="SRAE_X000102600.1">
    <property type="protein sequence ID" value="SRAE_X000102600.1"/>
    <property type="gene ID" value="WBGene00266589"/>
</dbReference>
<dbReference type="Pfam" id="PF03079">
    <property type="entry name" value="ARD"/>
    <property type="match status" value="1"/>
</dbReference>
<gene>
    <name evidence="1 3 4" type="ORF">SRAE_X000102600</name>
</gene>
<dbReference type="PANTHER" id="PTHR23418:SF1">
    <property type="entry name" value="INACTIVE ACIREDUCTONE DIOXYGENASE 2-RELATED"/>
    <property type="match status" value="1"/>
</dbReference>
<dbReference type="EMBL" id="LN609396">
    <property type="protein sequence ID" value="CEF59275.1"/>
    <property type="molecule type" value="Genomic_DNA"/>
</dbReference>
<dbReference type="RefSeq" id="XP_024498486.1">
    <property type="nucleotide sequence ID" value="XM_024646807.1"/>
</dbReference>
<dbReference type="InterPro" id="IPR014710">
    <property type="entry name" value="RmlC-like_jellyroll"/>
</dbReference>
<dbReference type="WormBase" id="SRAE_X000102600">
    <property type="protein sequence ID" value="SRP03859"/>
    <property type="gene ID" value="WBGene00266589"/>
</dbReference>
<sequence length="157" mass="18673">MVQIWYMEPYPFGDPRLPHHVHPPKLITTEQFKEKTGAVYHRVDLNDLISMGKRITLMKMEKGFNKEDNFMLDASKTNNFLDKLTDMFEEAEFEKEEARLIMEGACYFDLETVDGDWVRVMAEHGDLIIFPANIQHRFTTTPKNFIKMRRFYTEKED</sequence>
<keyword evidence="1" id="KW-0223">Dioxygenase</keyword>
<reference evidence="1" key="2">
    <citation type="submission" date="2014-09" db="EMBL/GenBank/DDBJ databases">
        <authorList>
            <person name="Aslett A.Martin."/>
        </authorList>
    </citation>
    <scope>NUCLEOTIDE SEQUENCE</scope>
    <source>
        <strain evidence="1">ED321 Heterogonic</strain>
    </source>
</reference>
<dbReference type="GO" id="GO:0006555">
    <property type="term" value="P:methionine metabolic process"/>
    <property type="evidence" value="ECO:0007669"/>
    <property type="project" value="TreeGrafter"/>
</dbReference>
<reference evidence="2" key="1">
    <citation type="submission" date="2014-09" db="EMBL/GenBank/DDBJ databases">
        <authorList>
            <person name="Martin A.A."/>
        </authorList>
    </citation>
    <scope>NUCLEOTIDE SEQUENCE</scope>
    <source>
        <strain evidence="2">ED321</strain>
    </source>
</reference>
<dbReference type="SUPFAM" id="SSF51182">
    <property type="entry name" value="RmlC-like cupins"/>
    <property type="match status" value="1"/>
</dbReference>
<evidence type="ECO:0000313" key="1">
    <source>
        <dbReference type="EMBL" id="CEF59275.1"/>
    </source>
</evidence>
<evidence type="ECO:0000313" key="3">
    <source>
        <dbReference type="WBParaSite" id="SRAE_X000102600.1"/>
    </source>
</evidence>
<dbReference type="CTD" id="36384083"/>
<keyword evidence="1" id="KW-0560">Oxidoreductase</keyword>
<evidence type="ECO:0000313" key="4">
    <source>
        <dbReference type="WormBase" id="SRAE_X000102600"/>
    </source>
</evidence>
<dbReference type="OrthoDB" id="1867259at2759"/>
<name>A0A090KTV4_STRRB</name>
<reference evidence="3" key="3">
    <citation type="submission" date="2020-12" db="UniProtKB">
        <authorList>
            <consortium name="WormBaseParasite"/>
        </authorList>
    </citation>
    <scope>IDENTIFICATION</scope>
</reference>
<accession>A0A090KTV4</accession>
<evidence type="ECO:0000313" key="2">
    <source>
        <dbReference type="Proteomes" id="UP000035682"/>
    </source>
</evidence>
<dbReference type="InterPro" id="IPR004313">
    <property type="entry name" value="ARD"/>
</dbReference>
<dbReference type="PANTHER" id="PTHR23418">
    <property type="entry name" value="ACIREDUCTONE DIOXYGENASE"/>
    <property type="match status" value="1"/>
</dbReference>
<keyword evidence="2" id="KW-1185">Reference proteome</keyword>
<dbReference type="InterPro" id="IPR011051">
    <property type="entry name" value="RmlC_Cupin_sf"/>
</dbReference>
<dbReference type="GeneID" id="36384083"/>